<feature type="transmembrane region" description="Helical" evidence="1">
    <location>
        <begin position="79"/>
        <end position="107"/>
    </location>
</feature>
<proteinExistence type="predicted"/>
<evidence type="ECO:0000313" key="2">
    <source>
        <dbReference type="EMBL" id="QIS44943.1"/>
    </source>
</evidence>
<dbReference type="PANTHER" id="PTHR48098:SF1">
    <property type="entry name" value="DIACYLGLYCEROL ACYLTRANSFERASE_MYCOLYLTRANSFERASE AG85A"/>
    <property type="match status" value="1"/>
</dbReference>
<evidence type="ECO:0000256" key="1">
    <source>
        <dbReference type="SAM" id="Phobius"/>
    </source>
</evidence>
<dbReference type="InterPro" id="IPR000801">
    <property type="entry name" value="Esterase-like"/>
</dbReference>
<dbReference type="EMBL" id="CP048049">
    <property type="protein sequence ID" value="QIS44943.1"/>
    <property type="molecule type" value="Genomic_DNA"/>
</dbReference>
<dbReference type="AlphaFoldDB" id="A0AAE6XQB8"/>
<keyword evidence="1" id="KW-0812">Transmembrane</keyword>
<feature type="transmembrane region" description="Helical" evidence="1">
    <location>
        <begin position="12"/>
        <end position="33"/>
    </location>
</feature>
<keyword evidence="3" id="KW-1185">Reference proteome</keyword>
<accession>A0AAE6XQB8</accession>
<dbReference type="PANTHER" id="PTHR48098">
    <property type="entry name" value="ENTEROCHELIN ESTERASE-RELATED"/>
    <property type="match status" value="1"/>
</dbReference>
<protein>
    <submittedName>
        <fullName evidence="2">Esterase family protein</fullName>
    </submittedName>
</protein>
<organism evidence="2 3">
    <name type="scientific">Clavibacter capsici</name>
    <dbReference type="NCBI Taxonomy" id="1874630"/>
    <lineage>
        <taxon>Bacteria</taxon>
        <taxon>Bacillati</taxon>
        <taxon>Actinomycetota</taxon>
        <taxon>Actinomycetes</taxon>
        <taxon>Micrococcales</taxon>
        <taxon>Microbacteriaceae</taxon>
        <taxon>Clavibacter</taxon>
    </lineage>
</organism>
<dbReference type="SUPFAM" id="SSF53474">
    <property type="entry name" value="alpha/beta-Hydrolases"/>
    <property type="match status" value="1"/>
</dbReference>
<keyword evidence="1" id="KW-1133">Transmembrane helix</keyword>
<dbReference type="RefSeq" id="WP_053774438.1">
    <property type="nucleotide sequence ID" value="NZ_CP012573.1"/>
</dbReference>
<dbReference type="Proteomes" id="UP000503164">
    <property type="component" value="Chromosome"/>
</dbReference>
<evidence type="ECO:0000313" key="3">
    <source>
        <dbReference type="Proteomes" id="UP000503164"/>
    </source>
</evidence>
<reference evidence="2 3" key="1">
    <citation type="journal article" date="2020" name="Mol. Plant Pathol.">
        <title>Plasmid composition and the chpG gene determine the virulence level of Clavibacter capsici natural isolates in pepper.</title>
        <authorList>
            <person name="Hwang I.S."/>
            <person name="Lee H.M."/>
            <person name="Oh E.J."/>
            <person name="Lee S."/>
            <person name="Heu S."/>
            <person name="Oh C.S."/>
        </authorList>
    </citation>
    <scope>NUCLEOTIDE SEQUENCE [LARGE SCALE GENOMIC DNA]</scope>
    <source>
        <strain evidence="2 3">1101</strain>
    </source>
</reference>
<name>A0AAE6XQB8_9MICO</name>
<dbReference type="InterPro" id="IPR050583">
    <property type="entry name" value="Mycobacterial_A85_antigen"/>
</dbReference>
<dbReference type="GO" id="GO:0016747">
    <property type="term" value="F:acyltransferase activity, transferring groups other than amino-acyl groups"/>
    <property type="evidence" value="ECO:0007669"/>
    <property type="project" value="TreeGrafter"/>
</dbReference>
<dbReference type="Gene3D" id="3.40.50.1820">
    <property type="entry name" value="alpha/beta hydrolase"/>
    <property type="match status" value="1"/>
</dbReference>
<dbReference type="Pfam" id="PF00756">
    <property type="entry name" value="Esterase"/>
    <property type="match status" value="1"/>
</dbReference>
<feature type="transmembrane region" description="Helical" evidence="1">
    <location>
        <begin position="128"/>
        <end position="149"/>
    </location>
</feature>
<feature type="transmembrane region" description="Helical" evidence="1">
    <location>
        <begin position="53"/>
        <end position="73"/>
    </location>
</feature>
<keyword evidence="1" id="KW-0472">Membrane</keyword>
<gene>
    <name evidence="2" type="ORF">GW570_07525</name>
</gene>
<dbReference type="InterPro" id="IPR029058">
    <property type="entry name" value="AB_hydrolase_fold"/>
</dbReference>
<sequence length="471" mass="48005">MLHDLADLPIISASFVTAATVAPLVILVLLGVIARRARIRTGASAGAPRTEVVALLVGAVVGGLAGLALAWVLGDLLHLFGVILSVPTRAWTAFGGLGLGLVVVTVVRSRRAVTGVGGRTAPPRRLRVLHTVLAVLVAPLVVFASAVGINADLQEFPNIAAAFGISRISPLDVSSLPAPEAEAGAPGGDADPDSVAPVEETWTAGENLPPRGRVGSVTIPGTSSGFPARDALVYLPPAALVADAPELPVVVAMSGQPGSPLDLIASGRIATVLDRYAAAHGGLAPIVVIPDQLGAQDANPMCVDSPLGNTATYLTADVPSWITANLRVLTGPRHWAILGFSQGGTCAAQIGAAHPELFGTLVDISGEVAPSRGGDTVATAFGGSQAQYAAAFPAAIMEARAPYADSAAFFCVGEDDQQYRPEVEQVEAAAKAAGMSTRMSTAEGRAHDWGAVNMCVQDALPDLGQRLGLTR</sequence>